<dbReference type="Gene3D" id="3.30.1330.60">
    <property type="entry name" value="OmpA-like domain"/>
    <property type="match status" value="1"/>
</dbReference>
<dbReference type="Gene3D" id="1.25.40.10">
    <property type="entry name" value="Tetratricopeptide repeat domain"/>
    <property type="match status" value="1"/>
</dbReference>
<organism evidence="5 6">
    <name type="scientific">Niastella populi</name>
    <dbReference type="NCBI Taxonomy" id="550983"/>
    <lineage>
        <taxon>Bacteria</taxon>
        <taxon>Pseudomonadati</taxon>
        <taxon>Bacteroidota</taxon>
        <taxon>Chitinophagia</taxon>
        <taxon>Chitinophagales</taxon>
        <taxon>Chitinophagaceae</taxon>
        <taxon>Niastella</taxon>
    </lineage>
</organism>
<evidence type="ECO:0000256" key="3">
    <source>
        <dbReference type="SAM" id="SignalP"/>
    </source>
</evidence>
<dbReference type="STRING" id="550983.A4R26_19555"/>
<dbReference type="OrthoDB" id="9809364at2"/>
<dbReference type="RefSeq" id="WP_081164261.1">
    <property type="nucleotide sequence ID" value="NZ_LWBP01000145.1"/>
</dbReference>
<dbReference type="Pfam" id="PF00691">
    <property type="entry name" value="OmpA"/>
    <property type="match status" value="1"/>
</dbReference>
<dbReference type="InterPro" id="IPR050330">
    <property type="entry name" value="Bact_OuterMem_StrucFunc"/>
</dbReference>
<dbReference type="EMBL" id="LWBP01000145">
    <property type="protein sequence ID" value="OQP60801.1"/>
    <property type="molecule type" value="Genomic_DNA"/>
</dbReference>
<evidence type="ECO:0000256" key="1">
    <source>
        <dbReference type="PROSITE-ProRule" id="PRU00473"/>
    </source>
</evidence>
<dbReference type="InterPro" id="IPR011042">
    <property type="entry name" value="6-blade_b-propeller_TolB-like"/>
</dbReference>
<feature type="domain" description="OmpA-like" evidence="4">
    <location>
        <begin position="536"/>
        <end position="654"/>
    </location>
</feature>
<feature type="region of interest" description="Disordered" evidence="2">
    <location>
        <begin position="652"/>
        <end position="671"/>
    </location>
</feature>
<dbReference type="CDD" id="cd07185">
    <property type="entry name" value="OmpA_C-like"/>
    <property type="match status" value="1"/>
</dbReference>
<dbReference type="AlphaFoldDB" id="A0A1V9FR97"/>
<keyword evidence="6" id="KW-1185">Reference proteome</keyword>
<dbReference type="Gene3D" id="2.120.10.30">
    <property type="entry name" value="TolB, C-terminal domain"/>
    <property type="match status" value="1"/>
</dbReference>
<evidence type="ECO:0000313" key="6">
    <source>
        <dbReference type="Proteomes" id="UP000192276"/>
    </source>
</evidence>
<dbReference type="Proteomes" id="UP000192276">
    <property type="component" value="Unassembled WGS sequence"/>
</dbReference>
<dbReference type="SUPFAM" id="SSF48452">
    <property type="entry name" value="TPR-like"/>
    <property type="match status" value="1"/>
</dbReference>
<feature type="compositionally biased region" description="Polar residues" evidence="2">
    <location>
        <begin position="655"/>
        <end position="671"/>
    </location>
</feature>
<evidence type="ECO:0000313" key="5">
    <source>
        <dbReference type="EMBL" id="OQP60801.1"/>
    </source>
</evidence>
<dbReference type="Pfam" id="PF07676">
    <property type="entry name" value="PD40"/>
    <property type="match status" value="3"/>
</dbReference>
<dbReference type="SUPFAM" id="SSF82171">
    <property type="entry name" value="DPP6 N-terminal domain-like"/>
    <property type="match status" value="1"/>
</dbReference>
<evidence type="ECO:0000256" key="2">
    <source>
        <dbReference type="SAM" id="MobiDB-lite"/>
    </source>
</evidence>
<proteinExistence type="predicted"/>
<accession>A0A1V9FR97</accession>
<feature type="signal peptide" evidence="3">
    <location>
        <begin position="1"/>
        <end position="20"/>
    </location>
</feature>
<dbReference type="InterPro" id="IPR011659">
    <property type="entry name" value="WD40"/>
</dbReference>
<dbReference type="PANTHER" id="PTHR30329:SF21">
    <property type="entry name" value="LIPOPROTEIN YIAD-RELATED"/>
    <property type="match status" value="1"/>
</dbReference>
<dbReference type="PROSITE" id="PS51257">
    <property type="entry name" value="PROKAR_LIPOPROTEIN"/>
    <property type="match status" value="1"/>
</dbReference>
<dbReference type="InterPro" id="IPR011990">
    <property type="entry name" value="TPR-like_helical_dom_sf"/>
</dbReference>
<dbReference type="SUPFAM" id="SSF103088">
    <property type="entry name" value="OmpA-like"/>
    <property type="match status" value="1"/>
</dbReference>
<gene>
    <name evidence="5" type="ORF">A4R26_19555</name>
</gene>
<evidence type="ECO:0000259" key="4">
    <source>
        <dbReference type="PROSITE" id="PS51123"/>
    </source>
</evidence>
<reference evidence="6" key="1">
    <citation type="submission" date="2016-04" db="EMBL/GenBank/DDBJ databases">
        <authorList>
            <person name="Chen L."/>
            <person name="Zhuang W."/>
            <person name="Wang G."/>
        </authorList>
    </citation>
    <scope>NUCLEOTIDE SEQUENCE [LARGE SCALE GENOMIC DNA]</scope>
    <source>
        <strain evidence="6">208</strain>
    </source>
</reference>
<dbReference type="GO" id="GO:0016020">
    <property type="term" value="C:membrane"/>
    <property type="evidence" value="ECO:0007669"/>
    <property type="project" value="UniProtKB-UniRule"/>
</dbReference>
<name>A0A1V9FR97_9BACT</name>
<dbReference type="InterPro" id="IPR006665">
    <property type="entry name" value="OmpA-like"/>
</dbReference>
<protein>
    <recommendedName>
        <fullName evidence="4">OmpA-like domain-containing protein</fullName>
    </recommendedName>
</protein>
<comment type="caution">
    <text evidence="5">The sequence shown here is derived from an EMBL/GenBank/DDBJ whole genome shotgun (WGS) entry which is preliminary data.</text>
</comment>
<keyword evidence="3" id="KW-0732">Signal</keyword>
<dbReference type="PANTHER" id="PTHR30329">
    <property type="entry name" value="STATOR ELEMENT OF FLAGELLAR MOTOR COMPLEX"/>
    <property type="match status" value="1"/>
</dbReference>
<dbReference type="PROSITE" id="PS51123">
    <property type="entry name" value="OMPA_2"/>
    <property type="match status" value="1"/>
</dbReference>
<dbReference type="InterPro" id="IPR036737">
    <property type="entry name" value="OmpA-like_sf"/>
</dbReference>
<sequence>MFKHILIIAGLGMASACANAQATNFKRVAEQFYAKGDYYSAAHYFEKYLSGKTPSHSGYNAYVVQKQGAALINPNDLGGLDGNLLYHMGDCYYNLNDYIHAEQWYKLLLKKDSTTFPLARYYYGICLRANGNYPIAQQELNKFIKENNVGDIYTKAAQQEIDNCTFIQQQLSNGPTGIKIERLNNNINKEGANYAASWLNSNTLAFTSTRAEGYSNALYSAALQDGGFGKVEKINVAAPRNTHLGTPAFTPDGSKMFFTSWMVKNGKKISAIYMSERNGERWSEPVVIDGKLSEQSFNSRQPQVTPDGKYLLFSSDRSDGIGGFDIWYATLDSKGMPTQITNMGPAINTTGNEEAPFYHGGSQSLVFASNGRTGMGGFDLYSSTGYFSGSWTVALNLGYPVNSEKDDIYFVGRGKGLLEDALISSDRFSLCCLELFSVTKNYHQVFTGVVLDCDTKQPLEGAIVTAKDPRGNDVATIKTQAGGRYTIQTDAGIALQISGAQDDYQSGLLMAYPSKGDTVHAQELCLTKKPDPFKNKTEVTYQIVFELKTEIAKESYPYLDLIAAYLKANPAVVLEINVHTDGLGSVKSNEFLSKGRANACAEYLITAGVSPRQLSPRGFGECCPIEKETTPDGKDIPEAREKNRRVVFKMINDGTPANNGTPIINGEQRTN</sequence>
<feature type="chain" id="PRO_5012912728" description="OmpA-like domain-containing protein" evidence="3">
    <location>
        <begin position="21"/>
        <end position="671"/>
    </location>
</feature>
<keyword evidence="1" id="KW-0472">Membrane</keyword>